<dbReference type="Gene3D" id="3.40.390.70">
    <property type="match status" value="1"/>
</dbReference>
<evidence type="ECO:0000313" key="1">
    <source>
        <dbReference type="EMBL" id="MBC5736741.1"/>
    </source>
</evidence>
<accession>A0A8J6JC46</accession>
<evidence type="ECO:0000313" key="2">
    <source>
        <dbReference type="Proteomes" id="UP000607645"/>
    </source>
</evidence>
<comment type="caution">
    <text evidence="1">The sequence shown here is derived from an EMBL/GenBank/DDBJ whole genome shotgun (WGS) entry which is preliminary data.</text>
</comment>
<dbReference type="SUPFAM" id="SSF55486">
    <property type="entry name" value="Metalloproteases ('zincins'), catalytic domain"/>
    <property type="match status" value="1"/>
</dbReference>
<gene>
    <name evidence="1" type="ORF">H8S62_06920</name>
</gene>
<proteinExistence type="predicted"/>
<dbReference type="EMBL" id="JACOPQ010000004">
    <property type="protein sequence ID" value="MBC5736741.1"/>
    <property type="molecule type" value="Genomic_DNA"/>
</dbReference>
<dbReference type="AlphaFoldDB" id="A0A8J6JC46"/>
<protein>
    <submittedName>
        <fullName evidence="1">Uncharacterized protein</fullName>
    </submittedName>
</protein>
<sequence length="356" mass="41078">MLYLRRIPYIPLAAVLLVLAILCGGCGRSGDAQAGPAVLGAEERAEAAALLDAQLGLLKDEINDTEYERCLAFMETLYPLRRDRLEQDRYEKSAEERRMVERLNQLYERYTAKYLGDGGTWGYGNPSQRVLAEYRVSGDGSIRADGWSQIRETGGWTEEDYLDLWDQMLSILPDGAWRDFSRFIVFTDGEDETLAYVTQADSAGERWEIAVDPADAEDSDWFIETVLHEYTHYLTLNAGQADYTSRQTGSTYNEEGMVTYADSYLNAFYQAFWADYLDDRLANMDSYNFFLRHEDDFVTDYASTDPAEDIAESFTYFVLQDRQRGDAVWERKLNFFYDYRELVDFRSEVRARLGLE</sequence>
<reference evidence="1" key="1">
    <citation type="submission" date="2020-08" db="EMBL/GenBank/DDBJ databases">
        <title>Genome public.</title>
        <authorList>
            <person name="Liu C."/>
            <person name="Sun Q."/>
        </authorList>
    </citation>
    <scope>NUCLEOTIDE SEQUENCE</scope>
    <source>
        <strain evidence="1">NSJ-52</strain>
    </source>
</reference>
<name>A0A8J6JC46_9FIRM</name>
<dbReference type="Proteomes" id="UP000607645">
    <property type="component" value="Unassembled WGS sequence"/>
</dbReference>
<keyword evidence="2" id="KW-1185">Reference proteome</keyword>
<organism evidence="1 2">
    <name type="scientific">Lawsonibacter faecis</name>
    <dbReference type="NCBI Taxonomy" id="2763052"/>
    <lineage>
        <taxon>Bacteria</taxon>
        <taxon>Bacillati</taxon>
        <taxon>Bacillota</taxon>
        <taxon>Clostridia</taxon>
        <taxon>Eubacteriales</taxon>
        <taxon>Oscillospiraceae</taxon>
        <taxon>Lawsonibacter</taxon>
    </lineage>
</organism>